<name>A0A6N2RW35_BACOV</name>
<organism evidence="3">
    <name type="scientific">Bacteroides ovatus</name>
    <dbReference type="NCBI Taxonomy" id="28116"/>
    <lineage>
        <taxon>Bacteria</taxon>
        <taxon>Pseudomonadati</taxon>
        <taxon>Bacteroidota</taxon>
        <taxon>Bacteroidia</taxon>
        <taxon>Bacteroidales</taxon>
        <taxon>Bacteroidaceae</taxon>
        <taxon>Bacteroides</taxon>
    </lineage>
</organism>
<dbReference type="Proteomes" id="UP001214017">
    <property type="component" value="Unassembled WGS sequence"/>
</dbReference>
<reference evidence="2" key="2">
    <citation type="submission" date="2022-10" db="EMBL/GenBank/DDBJ databases">
        <title>Human gut microbiome strain richness.</title>
        <authorList>
            <person name="Chen-Liaw A."/>
        </authorList>
    </citation>
    <scope>NUCLEOTIDE SEQUENCE</scope>
    <source>
        <strain evidence="2">F7_m1001271B151109d0_201107</strain>
    </source>
</reference>
<proteinExistence type="predicted"/>
<sequence length="40" mass="4618">MEVYINPMIGAGVLEMTEPDNPTSRNQMYVTVKVEQEFQK</sequence>
<protein>
    <recommendedName>
        <fullName evidence="1">Filamentation induced by cAMP protein Fic-like C-terminal domain-containing protein</fullName>
    </recommendedName>
</protein>
<reference evidence="3" key="1">
    <citation type="submission" date="2019-11" db="EMBL/GenBank/DDBJ databases">
        <authorList>
            <person name="Feng L."/>
        </authorList>
    </citation>
    <scope>NUCLEOTIDE SEQUENCE</scope>
    <source>
        <strain evidence="3">BovatusLFYP28</strain>
    </source>
</reference>
<dbReference type="EMBL" id="CACRTD010000009">
    <property type="protein sequence ID" value="VYS85036.1"/>
    <property type="molecule type" value="Genomic_DNA"/>
</dbReference>
<dbReference type="RefSeq" id="WP_004320497.1">
    <property type="nucleotide sequence ID" value="NZ_CACRTD010000009.1"/>
</dbReference>
<evidence type="ECO:0000313" key="2">
    <source>
        <dbReference type="EMBL" id="MDC2407085.1"/>
    </source>
</evidence>
<evidence type="ECO:0000259" key="1">
    <source>
        <dbReference type="Pfam" id="PF21247"/>
    </source>
</evidence>
<feature type="domain" description="Filamentation induced by cAMP protein Fic-like C-terminal" evidence="1">
    <location>
        <begin position="2"/>
        <end position="29"/>
    </location>
</feature>
<dbReference type="Pfam" id="PF21247">
    <property type="entry name" value="Fic-like_C"/>
    <property type="match status" value="1"/>
</dbReference>
<gene>
    <name evidence="3" type="ORF">BOLFYP28_00478</name>
    <name evidence="2" type="ORF">PO240_04300</name>
</gene>
<dbReference type="EMBL" id="JAQNWR010000002">
    <property type="protein sequence ID" value="MDC2407085.1"/>
    <property type="molecule type" value="Genomic_DNA"/>
</dbReference>
<dbReference type="GeneID" id="75431328"/>
<accession>A0A6N2RW35</accession>
<dbReference type="InterPro" id="IPR049514">
    <property type="entry name" value="Fic-like_C"/>
</dbReference>
<dbReference type="AlphaFoldDB" id="A0A6N2RW35"/>
<evidence type="ECO:0000313" key="3">
    <source>
        <dbReference type="EMBL" id="VYS85036.1"/>
    </source>
</evidence>